<reference evidence="5 6" key="1">
    <citation type="submission" date="2019-07" db="EMBL/GenBank/DDBJ databases">
        <title>Whole genome shotgun sequence of Segetibacter aerophilus NBRC 106135.</title>
        <authorList>
            <person name="Hosoyama A."/>
            <person name="Uohara A."/>
            <person name="Ohji S."/>
            <person name="Ichikawa N."/>
        </authorList>
    </citation>
    <scope>NUCLEOTIDE SEQUENCE [LARGE SCALE GENOMIC DNA]</scope>
    <source>
        <strain evidence="5 6">NBRC 106135</strain>
    </source>
</reference>
<feature type="binding site" evidence="2">
    <location>
        <begin position="62"/>
        <end position="65"/>
    </location>
    <ligand>
        <name>substrate</name>
    </ligand>
</feature>
<dbReference type="GO" id="GO:0005829">
    <property type="term" value="C:cytosol"/>
    <property type="evidence" value="ECO:0007669"/>
    <property type="project" value="TreeGrafter"/>
</dbReference>
<dbReference type="EMBL" id="BJYT01000008">
    <property type="protein sequence ID" value="GEO09828.1"/>
    <property type="molecule type" value="Genomic_DNA"/>
</dbReference>
<feature type="active site" description="Proton donor/acceptor" evidence="2 3">
    <location>
        <position position="88"/>
    </location>
</feature>
<evidence type="ECO:0000256" key="2">
    <source>
        <dbReference type="HAMAP-Rule" id="MF_00549"/>
    </source>
</evidence>
<dbReference type="GO" id="GO:0008929">
    <property type="term" value="F:methylglyoxal synthase activity"/>
    <property type="evidence" value="ECO:0007669"/>
    <property type="project" value="UniProtKB-UniRule"/>
</dbReference>
<dbReference type="Gene3D" id="3.40.50.1380">
    <property type="entry name" value="Methylglyoxal synthase-like domain"/>
    <property type="match status" value="1"/>
</dbReference>
<dbReference type="Pfam" id="PF02142">
    <property type="entry name" value="MGS"/>
    <property type="match status" value="1"/>
</dbReference>
<dbReference type="Proteomes" id="UP000321513">
    <property type="component" value="Unassembled WGS sequence"/>
</dbReference>
<feature type="binding site" evidence="2">
    <location>
        <begin position="82"/>
        <end position="83"/>
    </location>
    <ligand>
        <name>substrate</name>
    </ligand>
</feature>
<dbReference type="PANTHER" id="PTHR30492">
    <property type="entry name" value="METHYLGLYOXAL SYNTHASE"/>
    <property type="match status" value="1"/>
</dbReference>
<dbReference type="HAMAP" id="MF_00549">
    <property type="entry name" value="Methylglyoxal_synth"/>
    <property type="match status" value="1"/>
</dbReference>
<dbReference type="AlphaFoldDB" id="A0A512BCZ5"/>
<comment type="similarity">
    <text evidence="1 2">Belongs to the methylglyoxal synthase family.</text>
</comment>
<feature type="binding site" evidence="2">
    <location>
        <position position="115"/>
    </location>
    <ligand>
        <name>substrate</name>
    </ligand>
</feature>
<dbReference type="InterPro" id="IPR018148">
    <property type="entry name" value="Methylglyoxal_synth_AS"/>
</dbReference>
<evidence type="ECO:0000313" key="6">
    <source>
        <dbReference type="Proteomes" id="UP000321513"/>
    </source>
</evidence>
<dbReference type="SMART" id="SM00851">
    <property type="entry name" value="MGS"/>
    <property type="match status" value="1"/>
</dbReference>
<evidence type="ECO:0000259" key="4">
    <source>
        <dbReference type="PROSITE" id="PS51855"/>
    </source>
</evidence>
<sequence>MPASKIAGIFIISNLINCMNTIKNISVVKRIALVAHDNKKADLLDWAKYNKRVLAQHQLTATGTTGRLLEEALDIPVFKLLSGPLGGDQQLGAMIAEGKLDMIIFFWDPMEAQPHDSDVKALLRVAVAWNIIIACNRLTADFVLTSTLMHKNISTDMPDYSGYLNRKIV</sequence>
<dbReference type="PIRSF" id="PIRSF006614">
    <property type="entry name" value="Methylglyox_syn"/>
    <property type="match status" value="1"/>
</dbReference>
<keyword evidence="2" id="KW-0456">Lyase</keyword>
<dbReference type="PANTHER" id="PTHR30492:SF0">
    <property type="entry name" value="METHYLGLYOXAL SYNTHASE"/>
    <property type="match status" value="1"/>
</dbReference>
<comment type="catalytic activity">
    <reaction evidence="2">
        <text>dihydroxyacetone phosphate = methylglyoxal + phosphate</text>
        <dbReference type="Rhea" id="RHEA:17937"/>
        <dbReference type="ChEBI" id="CHEBI:17158"/>
        <dbReference type="ChEBI" id="CHEBI:43474"/>
        <dbReference type="ChEBI" id="CHEBI:57642"/>
        <dbReference type="EC" id="4.2.3.3"/>
    </reaction>
</comment>
<dbReference type="NCBIfam" id="TIGR00160">
    <property type="entry name" value="MGSA"/>
    <property type="match status" value="1"/>
</dbReference>
<gene>
    <name evidence="5" type="primary">mgsA_2</name>
    <name evidence="2" type="synonym">mgsA</name>
    <name evidence="5" type="ORF">SAE01_23240</name>
</gene>
<dbReference type="GO" id="GO:0019242">
    <property type="term" value="P:methylglyoxal biosynthetic process"/>
    <property type="evidence" value="ECO:0007669"/>
    <property type="project" value="UniProtKB-UniRule"/>
</dbReference>
<comment type="function">
    <text evidence="2">Catalyzes the formation of methylglyoxal from dihydroxyacetone phosphate.</text>
</comment>
<dbReference type="InterPro" id="IPR036914">
    <property type="entry name" value="MGS-like_dom_sf"/>
</dbReference>
<dbReference type="EC" id="4.2.3.3" evidence="2"/>
<evidence type="ECO:0000256" key="1">
    <source>
        <dbReference type="ARBA" id="ARBA00006287"/>
    </source>
</evidence>
<accession>A0A512BCZ5</accession>
<organism evidence="5 6">
    <name type="scientific">Segetibacter aerophilus</name>
    <dbReference type="NCBI Taxonomy" id="670293"/>
    <lineage>
        <taxon>Bacteria</taxon>
        <taxon>Pseudomonadati</taxon>
        <taxon>Bacteroidota</taxon>
        <taxon>Chitinophagia</taxon>
        <taxon>Chitinophagales</taxon>
        <taxon>Chitinophagaceae</taxon>
        <taxon>Segetibacter</taxon>
    </lineage>
</organism>
<dbReference type="PROSITE" id="PS01335">
    <property type="entry name" value="METHYLGLYOXAL_SYNTH"/>
    <property type="match status" value="1"/>
</dbReference>
<name>A0A512BCZ5_9BACT</name>
<evidence type="ECO:0000256" key="3">
    <source>
        <dbReference type="PIRSR" id="PIRSR006614-1"/>
    </source>
</evidence>
<dbReference type="SUPFAM" id="SSF52335">
    <property type="entry name" value="Methylglyoxal synthase-like"/>
    <property type="match status" value="1"/>
</dbReference>
<keyword evidence="6" id="KW-1185">Reference proteome</keyword>
<dbReference type="InterPro" id="IPR011607">
    <property type="entry name" value="MGS-like_dom"/>
</dbReference>
<dbReference type="CDD" id="cd01422">
    <property type="entry name" value="MGS"/>
    <property type="match status" value="1"/>
</dbReference>
<comment type="caution">
    <text evidence="5">The sequence shown here is derived from an EMBL/GenBank/DDBJ whole genome shotgun (WGS) entry which is preliminary data.</text>
</comment>
<proteinExistence type="inferred from homology"/>
<feature type="binding site" evidence="2">
    <location>
        <position position="36"/>
    </location>
    <ligand>
        <name>substrate</name>
    </ligand>
</feature>
<evidence type="ECO:0000313" key="5">
    <source>
        <dbReference type="EMBL" id="GEO09828.1"/>
    </source>
</evidence>
<protein>
    <recommendedName>
        <fullName evidence="2">Methylglyoxal synthase</fullName>
        <shortName evidence="2">MGS</shortName>
        <ecNumber evidence="2">4.2.3.3</ecNumber>
    </recommendedName>
</protein>
<feature type="domain" description="MGS-like" evidence="4">
    <location>
        <begin position="17"/>
        <end position="169"/>
    </location>
</feature>
<feature type="binding site" evidence="2">
    <location>
        <position position="40"/>
    </location>
    <ligand>
        <name>substrate</name>
    </ligand>
</feature>
<dbReference type="InterPro" id="IPR004363">
    <property type="entry name" value="Methylgl_synth"/>
</dbReference>
<dbReference type="PROSITE" id="PS51855">
    <property type="entry name" value="MGS"/>
    <property type="match status" value="1"/>
</dbReference>
<dbReference type="NCBIfam" id="NF003559">
    <property type="entry name" value="PRK05234.1"/>
    <property type="match status" value="1"/>
</dbReference>